<dbReference type="PANTHER" id="PTHR23028">
    <property type="entry name" value="ACETYLTRANSFERASE"/>
    <property type="match status" value="1"/>
</dbReference>
<dbReference type="Pfam" id="PF01757">
    <property type="entry name" value="Acyl_transf_3"/>
    <property type="match status" value="1"/>
</dbReference>
<feature type="transmembrane region" description="Helical" evidence="1">
    <location>
        <begin position="301"/>
        <end position="321"/>
    </location>
</feature>
<proteinExistence type="predicted"/>
<keyword evidence="1" id="KW-0812">Transmembrane</keyword>
<sequence>MEIRKLNMLRGLAALIVFFTHFSDITHWLDGALGGGSGAYGVMLFFLLSGFLMAYLYLGQDFNKHNLIRYFLARAARVLPLFFVVVFASYFLTLMGDDSLYHIPDANTLMGHLLFVYGDSVLWSIPPEIHFYLLFIVFWLFAHKRRGYIYLSILAVMIALFLTNFPRITGDIYGVPYNYFSILRTLPFFFVGVLFGMHYHSFNVPEYLKKHRFVLALLLIPLMYPAFSPVTTVDKVRMWLSYEVLLVMSAVFFCVVFLVPNNNVLLANRFGDFIGKISYSLYLLHMPIITKVNQLQLSIEIKLLLSLALSVLVAFLSYQYFERPIANLIRRNVNLRSAS</sequence>
<dbReference type="RefSeq" id="WP_336436446.1">
    <property type="nucleotide sequence ID" value="NZ_JBAWKS010000002.1"/>
</dbReference>
<keyword evidence="4" id="KW-1185">Reference proteome</keyword>
<comment type="caution">
    <text evidence="3">The sequence shown here is derived from an EMBL/GenBank/DDBJ whole genome shotgun (WGS) entry which is preliminary data.</text>
</comment>
<feature type="transmembrane region" description="Helical" evidence="1">
    <location>
        <begin position="39"/>
        <end position="58"/>
    </location>
</feature>
<feature type="transmembrane region" description="Helical" evidence="1">
    <location>
        <begin position="70"/>
        <end position="92"/>
    </location>
</feature>
<keyword evidence="3" id="KW-0012">Acyltransferase</keyword>
<feature type="transmembrane region" description="Helical" evidence="1">
    <location>
        <begin position="239"/>
        <end position="258"/>
    </location>
</feature>
<keyword evidence="1" id="KW-0472">Membrane</keyword>
<dbReference type="EC" id="2.3.-.-" evidence="3"/>
<organism evidence="3 4">
    <name type="scientific">Pseudoalteromonas spongiae</name>
    <dbReference type="NCBI Taxonomy" id="298657"/>
    <lineage>
        <taxon>Bacteria</taxon>
        <taxon>Pseudomonadati</taxon>
        <taxon>Pseudomonadota</taxon>
        <taxon>Gammaproteobacteria</taxon>
        <taxon>Alteromonadales</taxon>
        <taxon>Pseudoalteromonadaceae</taxon>
        <taxon>Pseudoalteromonas</taxon>
    </lineage>
</organism>
<dbReference type="PANTHER" id="PTHR23028:SF53">
    <property type="entry name" value="ACYL_TRANSF_3 DOMAIN-CONTAINING PROTEIN"/>
    <property type="match status" value="1"/>
</dbReference>
<feature type="transmembrane region" description="Helical" evidence="1">
    <location>
        <begin position="177"/>
        <end position="199"/>
    </location>
</feature>
<dbReference type="InterPro" id="IPR002656">
    <property type="entry name" value="Acyl_transf_3_dom"/>
</dbReference>
<evidence type="ECO:0000313" key="3">
    <source>
        <dbReference type="EMBL" id="MEI4551475.1"/>
    </source>
</evidence>
<keyword evidence="1" id="KW-1133">Transmembrane helix</keyword>
<feature type="transmembrane region" description="Helical" evidence="1">
    <location>
        <begin position="270"/>
        <end position="289"/>
    </location>
</feature>
<dbReference type="GO" id="GO:0016746">
    <property type="term" value="F:acyltransferase activity"/>
    <property type="evidence" value="ECO:0007669"/>
    <property type="project" value="UniProtKB-KW"/>
</dbReference>
<feature type="transmembrane region" description="Helical" evidence="1">
    <location>
        <begin position="148"/>
        <end position="165"/>
    </location>
</feature>
<gene>
    <name evidence="3" type="ORF">WAE96_17495</name>
</gene>
<keyword evidence="3" id="KW-0808">Transferase</keyword>
<evidence type="ECO:0000259" key="2">
    <source>
        <dbReference type="Pfam" id="PF01757"/>
    </source>
</evidence>
<name>A0ABU8EWW1_9GAMM</name>
<evidence type="ECO:0000313" key="4">
    <source>
        <dbReference type="Proteomes" id="UP001382455"/>
    </source>
</evidence>
<evidence type="ECO:0000256" key="1">
    <source>
        <dbReference type="SAM" id="Phobius"/>
    </source>
</evidence>
<dbReference type="Proteomes" id="UP001382455">
    <property type="component" value="Unassembled WGS sequence"/>
</dbReference>
<feature type="transmembrane region" description="Helical" evidence="1">
    <location>
        <begin position="121"/>
        <end position="141"/>
    </location>
</feature>
<feature type="transmembrane region" description="Helical" evidence="1">
    <location>
        <begin position="211"/>
        <end position="227"/>
    </location>
</feature>
<protein>
    <submittedName>
        <fullName evidence="3">Acyltransferase</fullName>
        <ecNumber evidence="3">2.3.-.-</ecNumber>
    </submittedName>
</protein>
<reference evidence="3 4" key="1">
    <citation type="submission" date="2023-12" db="EMBL/GenBank/DDBJ databases">
        <title>Friends and Foes: Symbiotic and Algicidal bacterial influence on Karenia brevis blooms.</title>
        <authorList>
            <person name="Fei C."/>
            <person name="Mohamed A.R."/>
            <person name="Booker A."/>
            <person name="Arshad M."/>
            <person name="Klass S."/>
            <person name="Ahn S."/>
            <person name="Gilbert P.M."/>
            <person name="Heil C.A."/>
            <person name="Martinez J.M."/>
            <person name="Amin S.A."/>
        </authorList>
    </citation>
    <scope>NUCLEOTIDE SEQUENCE [LARGE SCALE GENOMIC DNA]</scope>
    <source>
        <strain evidence="3 4">CE15</strain>
    </source>
</reference>
<dbReference type="EMBL" id="JBAWKS010000002">
    <property type="protein sequence ID" value="MEI4551475.1"/>
    <property type="molecule type" value="Genomic_DNA"/>
</dbReference>
<accession>A0ABU8EWW1</accession>
<feature type="domain" description="Acyltransferase 3" evidence="2">
    <location>
        <begin position="5"/>
        <end position="316"/>
    </location>
</feature>
<dbReference type="InterPro" id="IPR050879">
    <property type="entry name" value="Acyltransferase_3"/>
</dbReference>